<feature type="region of interest" description="Disordered" evidence="1">
    <location>
        <begin position="1124"/>
        <end position="1157"/>
    </location>
</feature>
<feature type="compositionally biased region" description="Acidic residues" evidence="1">
    <location>
        <begin position="1223"/>
        <end position="1238"/>
    </location>
</feature>
<feature type="compositionally biased region" description="Low complexity" evidence="1">
    <location>
        <begin position="1201"/>
        <end position="1217"/>
    </location>
</feature>
<feature type="compositionally biased region" description="Basic and acidic residues" evidence="1">
    <location>
        <begin position="1180"/>
        <end position="1191"/>
    </location>
</feature>
<feature type="region of interest" description="Disordered" evidence="1">
    <location>
        <begin position="716"/>
        <end position="778"/>
    </location>
</feature>
<accession>A0A9J6CTE7</accession>
<feature type="region of interest" description="Disordered" evidence="1">
    <location>
        <begin position="955"/>
        <end position="992"/>
    </location>
</feature>
<feature type="compositionally biased region" description="Polar residues" evidence="1">
    <location>
        <begin position="75"/>
        <end position="88"/>
    </location>
</feature>
<feature type="region of interest" description="Disordered" evidence="1">
    <location>
        <begin position="1035"/>
        <end position="1074"/>
    </location>
</feature>
<evidence type="ECO:0000313" key="2">
    <source>
        <dbReference type="EMBL" id="KAG5685054.1"/>
    </source>
</evidence>
<feature type="compositionally biased region" description="Polar residues" evidence="1">
    <location>
        <begin position="195"/>
        <end position="205"/>
    </location>
</feature>
<name>A0A9J6CTE7_POLVA</name>
<protein>
    <submittedName>
        <fullName evidence="2">Uncharacterized protein</fullName>
    </submittedName>
</protein>
<dbReference type="AlphaFoldDB" id="A0A9J6CTE7"/>
<sequence length="1238" mass="139178">MDRDKTVCNNNNTLYEKPTNLESNLIKSECLKRTLDGLASHNHLTSSSESKEEPKSVHEEKTDVSPEISNKKSNDTSPMTDSNCSGSNCFSNRMNKSFSMNAFGNEEKEDKDDRAEVSKSMAFTIDFDSGKQVDEQRHKNLLERFQSRHRRGVSLSKVEDEMCDSNSSSQLAAKLKSPASAKFQRRNSRDVIESPQKTASASSSGVRLREKTKTTQLRDASKRHSWSPRSSMVEPTNHQKETKMTSTRNLNGNPLERPLKMHVLTKADMKPLPPTTLNITCLQPPLENKESHRNDDDQVSEAGTYTLDDANYTEEQKEKMNIDKLNNDHEAELLQRKLEINESDSNIETDLEVIDLEQDSNVIIIPPVRHAAKVNRKNILEVSFYHQEPTASSSAPVNGGKSKVSYLEKLKSRVKNIGDKKFHKTKSSSDDDMGTFTSVTTSGILSIKPTLDTNPKLKRKNSLTKSQIDSSEYVQGLQTRTAVDKAPITDNDKSIAAGYQQISPSKSRKESVGSSSTSISTAATKDDWIQEWAKNAREYSRHKRNPNTAAMSNSYNFESSLEKGDQFGYFSDDVMSRSDCKPQYEEFGDNLEKYHQKNHHHKKPPTSETVEDRTINNLSDHEPISISSARSRRILRDFDLNKQEPPRTSNAFNIKPPISPCRIPSPMGSYSNRQKRYGSNKMLYGSETDLTNDTELYLQRTAAAISTLQNLQRKNSLRNSSLQNSPVSPLSPQRPPMPQQPNIKTVYLPPPLQHARAQSVTRNTVHKRNSSLDSSRYTPMLSTSLQANQLNNYLINDNLKSQKHTPKQQQQQQHSRHNSYDGILPSSQHRVNNNLKYSQFDQTDDDYESMSSRGAMLSERQHVSIKQQHQDNIGKQQQHQASPIKRSSSFSTKAHEISARGVSSGTPKMQNKFIVKTSSAPTSSHGMRIQKSASSSCFKQITNALDDADDYENEFYINDDDNLNPNQFTPSDESEEEQKYSLTSSNDKPMTNTRINKTFLMRCEQSKNKVGGKQLIGVIACPNTPELPRRDVAARASMRDRASMPRDSSLGRVLDKKPLSAGSSINKSNINNNINSSRVTSKYLDISKYKPEKGNNFLKRDESKSYLNREVKKSSSSACLQNFQRDLTRASNRSTGGSGGSNSRPSSATASKKKDVKNAKEIELAMWKRRASYDPMKAAAEGKRKAEEAKRLAQQQQMILSSEGSSSAMRSSKSYHSGAANEWIDDDSEDDSEFDDEN</sequence>
<dbReference type="Proteomes" id="UP001107558">
    <property type="component" value="Chromosome 1"/>
</dbReference>
<comment type="caution">
    <text evidence="2">The sequence shown here is derived from an EMBL/GenBank/DDBJ whole genome shotgun (WGS) entry which is preliminary data.</text>
</comment>
<evidence type="ECO:0000313" key="3">
    <source>
        <dbReference type="Proteomes" id="UP001107558"/>
    </source>
</evidence>
<feature type="compositionally biased region" description="Low complexity" evidence="1">
    <location>
        <begin position="1129"/>
        <end position="1149"/>
    </location>
</feature>
<gene>
    <name evidence="2" type="ORF">PVAND_014256</name>
</gene>
<feature type="compositionally biased region" description="Polar residues" evidence="1">
    <location>
        <begin position="716"/>
        <end position="731"/>
    </location>
</feature>
<feature type="region of interest" description="Disordered" evidence="1">
    <location>
        <begin position="164"/>
        <end position="255"/>
    </location>
</feature>
<feature type="region of interest" description="Disordered" evidence="1">
    <location>
        <begin position="1170"/>
        <end position="1238"/>
    </location>
</feature>
<feature type="compositionally biased region" description="Low complexity" evidence="1">
    <location>
        <begin position="1063"/>
        <end position="1074"/>
    </location>
</feature>
<feature type="compositionally biased region" description="Low complexity" evidence="1">
    <location>
        <begin position="165"/>
        <end position="182"/>
    </location>
</feature>
<feature type="region of interest" description="Disordered" evidence="1">
    <location>
        <begin position="41"/>
        <end position="88"/>
    </location>
</feature>
<proteinExistence type="predicted"/>
<feature type="compositionally biased region" description="Basic and acidic residues" evidence="1">
    <location>
        <begin position="1035"/>
        <end position="1044"/>
    </location>
</feature>
<feature type="compositionally biased region" description="Basic and acidic residues" evidence="1">
    <location>
        <begin position="49"/>
        <end position="74"/>
    </location>
</feature>
<feature type="region of interest" description="Disordered" evidence="1">
    <location>
        <begin position="447"/>
        <end position="469"/>
    </location>
</feature>
<dbReference type="EMBL" id="JADBJN010000001">
    <property type="protein sequence ID" value="KAG5685054.1"/>
    <property type="molecule type" value="Genomic_DNA"/>
</dbReference>
<reference evidence="2" key="1">
    <citation type="submission" date="2021-03" db="EMBL/GenBank/DDBJ databases">
        <title>Chromosome level genome of the anhydrobiotic midge Polypedilum vanderplanki.</title>
        <authorList>
            <person name="Yoshida Y."/>
            <person name="Kikawada T."/>
            <person name="Gusev O."/>
        </authorList>
    </citation>
    <scope>NUCLEOTIDE SEQUENCE</scope>
    <source>
        <strain evidence="2">NIAS01</strain>
        <tissue evidence="2">Whole body or cell culture</tissue>
    </source>
</reference>
<keyword evidence="3" id="KW-1185">Reference proteome</keyword>
<dbReference type="OrthoDB" id="5822793at2759"/>
<feature type="compositionally biased region" description="Polar residues" evidence="1">
    <location>
        <begin position="227"/>
        <end position="236"/>
    </location>
</feature>
<organism evidence="2 3">
    <name type="scientific">Polypedilum vanderplanki</name>
    <name type="common">Sleeping chironomid midge</name>
    <dbReference type="NCBI Taxonomy" id="319348"/>
    <lineage>
        <taxon>Eukaryota</taxon>
        <taxon>Metazoa</taxon>
        <taxon>Ecdysozoa</taxon>
        <taxon>Arthropoda</taxon>
        <taxon>Hexapoda</taxon>
        <taxon>Insecta</taxon>
        <taxon>Pterygota</taxon>
        <taxon>Neoptera</taxon>
        <taxon>Endopterygota</taxon>
        <taxon>Diptera</taxon>
        <taxon>Nematocera</taxon>
        <taxon>Chironomoidea</taxon>
        <taxon>Chironomidae</taxon>
        <taxon>Chironominae</taxon>
        <taxon>Polypedilum</taxon>
        <taxon>Polypedilum</taxon>
    </lineage>
</organism>
<feature type="region of interest" description="Disordered" evidence="1">
    <location>
        <begin position="802"/>
        <end position="832"/>
    </location>
</feature>
<evidence type="ECO:0000256" key="1">
    <source>
        <dbReference type="SAM" id="MobiDB-lite"/>
    </source>
</evidence>
<feature type="region of interest" description="Disordered" evidence="1">
    <location>
        <begin position="637"/>
        <end position="669"/>
    </location>
</feature>
<feature type="region of interest" description="Disordered" evidence="1">
    <location>
        <begin position="495"/>
        <end position="520"/>
    </location>
</feature>
<feature type="compositionally biased region" description="Polar residues" evidence="1">
    <location>
        <begin position="864"/>
        <end position="892"/>
    </location>
</feature>
<feature type="region of interest" description="Disordered" evidence="1">
    <location>
        <begin position="860"/>
        <end position="892"/>
    </location>
</feature>
<feature type="compositionally biased region" description="Polar residues" evidence="1">
    <location>
        <begin position="980"/>
        <end position="992"/>
    </location>
</feature>